<evidence type="ECO:0000313" key="9">
    <source>
        <dbReference type="Proteomes" id="UP000662770"/>
    </source>
</evidence>
<keyword evidence="2 4" id="KW-0807">Transducer</keyword>
<evidence type="ECO:0000256" key="5">
    <source>
        <dbReference type="SAM" id="Phobius"/>
    </source>
</evidence>
<dbReference type="EMBL" id="CP071503">
    <property type="protein sequence ID" value="QSX34147.1"/>
    <property type="molecule type" value="Genomic_DNA"/>
</dbReference>
<dbReference type="InterPro" id="IPR004090">
    <property type="entry name" value="Chemotax_Me-accpt_rcpt"/>
</dbReference>
<reference evidence="8 9" key="1">
    <citation type="submission" date="2021-03" db="EMBL/GenBank/DDBJ databases">
        <title>Novel species identification of genus Shewanella.</title>
        <authorList>
            <person name="Liu G."/>
            <person name="Zhang Q."/>
        </authorList>
    </citation>
    <scope>NUCLEOTIDE SEQUENCE [LARGE SCALE GENOMIC DNA]</scope>
    <source>
        <strain evidence="8 9">FJAT-51800</strain>
    </source>
</reference>
<dbReference type="SMART" id="SM00304">
    <property type="entry name" value="HAMP"/>
    <property type="match status" value="3"/>
</dbReference>
<evidence type="ECO:0000256" key="4">
    <source>
        <dbReference type="PROSITE-ProRule" id="PRU00284"/>
    </source>
</evidence>
<dbReference type="RefSeq" id="WP_207355352.1">
    <property type="nucleotide sequence ID" value="NZ_CP071503.1"/>
</dbReference>
<dbReference type="PANTHER" id="PTHR32089:SF120">
    <property type="entry name" value="METHYL-ACCEPTING CHEMOTAXIS PROTEIN TLPQ"/>
    <property type="match status" value="1"/>
</dbReference>
<dbReference type="Pfam" id="PF00015">
    <property type="entry name" value="MCPsignal"/>
    <property type="match status" value="1"/>
</dbReference>
<dbReference type="Gene3D" id="1.10.287.950">
    <property type="entry name" value="Methyl-accepting chemotaxis protein"/>
    <property type="match status" value="1"/>
</dbReference>
<proteinExistence type="inferred from homology"/>
<dbReference type="PROSITE" id="PS50111">
    <property type="entry name" value="CHEMOTAXIS_TRANSDUC_2"/>
    <property type="match status" value="1"/>
</dbReference>
<dbReference type="InterPro" id="IPR032255">
    <property type="entry name" value="HBM"/>
</dbReference>
<dbReference type="CDD" id="cd06225">
    <property type="entry name" value="HAMP"/>
    <property type="match status" value="1"/>
</dbReference>
<keyword evidence="5" id="KW-1133">Transmembrane helix</keyword>
<dbReference type="Pfam" id="PF00672">
    <property type="entry name" value="HAMP"/>
    <property type="match status" value="1"/>
</dbReference>
<evidence type="ECO:0000313" key="8">
    <source>
        <dbReference type="EMBL" id="QSX34147.1"/>
    </source>
</evidence>
<dbReference type="SUPFAM" id="SSF58104">
    <property type="entry name" value="Methyl-accepting chemotaxis protein (MCP) signaling domain"/>
    <property type="match status" value="1"/>
</dbReference>
<dbReference type="PANTHER" id="PTHR32089">
    <property type="entry name" value="METHYL-ACCEPTING CHEMOTAXIS PROTEIN MCPB"/>
    <property type="match status" value="1"/>
</dbReference>
<keyword evidence="5" id="KW-0472">Membrane</keyword>
<feature type="domain" description="Methyl-accepting transducer" evidence="6">
    <location>
        <begin position="362"/>
        <end position="598"/>
    </location>
</feature>
<dbReference type="SMART" id="SM00283">
    <property type="entry name" value="MA"/>
    <property type="match status" value="1"/>
</dbReference>
<dbReference type="PROSITE" id="PS50885">
    <property type="entry name" value="HAMP"/>
    <property type="match status" value="1"/>
</dbReference>
<dbReference type="Proteomes" id="UP000662770">
    <property type="component" value="Chromosome"/>
</dbReference>
<feature type="domain" description="HAMP" evidence="7">
    <location>
        <begin position="304"/>
        <end position="357"/>
    </location>
</feature>
<evidence type="ECO:0000259" key="7">
    <source>
        <dbReference type="PROSITE" id="PS50885"/>
    </source>
</evidence>
<accession>A0ABX7QT04</accession>
<comment type="similarity">
    <text evidence="3">Belongs to the methyl-accepting chemotaxis (MCP) protein family.</text>
</comment>
<sequence length="636" mass="68073">MENISIAAKLGIGFGILIVCSLVLSLTGWTGLDNVIDGGKKLYAIQHVNKVISDTKAARENYLRSMSADHKQQLADNIQEIITALNTQKLKYQSEAAIIKIEQALSAMNSYQGVFQRLAAVVDNKASKSASALQMADDAIRLQAQLVNQLDASADPASHWQTMAELNAISVQLEQLKNIANHWLLGGAKDPQIYSQVQSKLANAMTDLAAVSQRDASVNSRSTVEALNQLQSVYQQLVQIDVSVVQLTDEFASVAVTVRNSIDALEQFQTERQRGFSSQAQMMLIIVSVIAILVGIVLTQRITALIAKPLHETAELALKIAKGDLSQHFTNITRKDEVGVLQSAMAEMNTALKELCGNVSSGISELAAAATQLSAVTEQNRVGMRQQHVEIEQVAAAMNEMTTTVHDVASNAEQASEATTSAEQVTKDGSLCVESAMQGVQELSRVIDQTSAAMEALAQQSDSIGGVLEVIKTVAEQTNLLALNAAIEAARAGEAGRGFAVVADEVRNLAQRTQQSTSEIETMIQKLQDEAHNSLRLMGTSREIAMANADAAGSVGALFERIASAVSHIQSMNQQIATAAEEQSVVAEEINRRVVQVNDIADETALASNETAEATERLAALGTQLKGAIARFIVAC</sequence>
<feature type="transmembrane region" description="Helical" evidence="5">
    <location>
        <begin position="282"/>
        <end position="299"/>
    </location>
</feature>
<organism evidence="8 9">
    <name type="scientific">Shewanella avicenniae</name>
    <dbReference type="NCBI Taxonomy" id="2814294"/>
    <lineage>
        <taxon>Bacteria</taxon>
        <taxon>Pseudomonadati</taxon>
        <taxon>Pseudomonadota</taxon>
        <taxon>Gammaproteobacteria</taxon>
        <taxon>Alteromonadales</taxon>
        <taxon>Shewanellaceae</taxon>
        <taxon>Shewanella</taxon>
    </lineage>
</organism>
<comment type="subcellular location">
    <subcellularLocation>
        <location evidence="1">Membrane</location>
    </subcellularLocation>
</comment>
<evidence type="ECO:0000256" key="1">
    <source>
        <dbReference type="ARBA" id="ARBA00004370"/>
    </source>
</evidence>
<dbReference type="PRINTS" id="PR00260">
    <property type="entry name" value="CHEMTRNSDUCR"/>
</dbReference>
<evidence type="ECO:0000256" key="3">
    <source>
        <dbReference type="ARBA" id="ARBA00029447"/>
    </source>
</evidence>
<feature type="transmembrane region" description="Helical" evidence="5">
    <location>
        <begin position="12"/>
        <end position="32"/>
    </location>
</feature>
<evidence type="ECO:0000256" key="2">
    <source>
        <dbReference type="ARBA" id="ARBA00023224"/>
    </source>
</evidence>
<evidence type="ECO:0000259" key="6">
    <source>
        <dbReference type="PROSITE" id="PS50111"/>
    </source>
</evidence>
<dbReference type="InterPro" id="IPR004089">
    <property type="entry name" value="MCPsignal_dom"/>
</dbReference>
<dbReference type="CDD" id="cd11386">
    <property type="entry name" value="MCP_signal"/>
    <property type="match status" value="1"/>
</dbReference>
<gene>
    <name evidence="8" type="ORF">JYB87_02560</name>
</gene>
<dbReference type="InterPro" id="IPR003660">
    <property type="entry name" value="HAMP_dom"/>
</dbReference>
<protein>
    <submittedName>
        <fullName evidence="8">HAMP domain-containing protein</fullName>
    </submittedName>
</protein>
<name>A0ABX7QT04_9GAMM</name>
<keyword evidence="5" id="KW-0812">Transmembrane</keyword>
<dbReference type="SMART" id="SM01358">
    <property type="entry name" value="HBM"/>
    <property type="match status" value="1"/>
</dbReference>
<keyword evidence="9" id="KW-1185">Reference proteome</keyword>